<dbReference type="HOGENOM" id="CLU_1004350_0_0_6"/>
<dbReference type="RefSeq" id="WP_011495165.1">
    <property type="nucleotide sequence ID" value="NC_007954.1"/>
</dbReference>
<dbReference type="OrthoDB" id="6398122at2"/>
<sequence length="328" mass="36877">MKLMPVLAVLLWAMSANSFAANTGNVANTVKYLGLTHSGWQWLNAGAKQALVCELAHWPECLRQLNANGASQLNLSTEFAAQALGRQEAMVLPIKDVDQAGVILLAPSLVLALTELPELSLNEHGHQARKRPSQQQMSISVAGEYYPLRLTSQAQLTLWHELGHLENIALQGSILPTQLSAYQHEWLADVYTLWRSLHDTGKLDLAWQQYHRRNMALINDIANLSHWSAPQLLSLLSVQAESLMFEFETYPDFIEGFYPSLMQFDEAALAEYSSLLQRTFGAGAVQSLPNYMFWRQQKLALWLRPTLSELMGKQQAESWLKSQFSALK</sequence>
<reference evidence="2 3" key="1">
    <citation type="submission" date="2006-03" db="EMBL/GenBank/DDBJ databases">
        <title>Complete sequence of Shewanella denitrificans OS217.</title>
        <authorList>
            <consortium name="US DOE Joint Genome Institute"/>
            <person name="Copeland A."/>
            <person name="Lucas S."/>
            <person name="Lapidus A."/>
            <person name="Barry K."/>
            <person name="Detter J.C."/>
            <person name="Glavina del Rio T."/>
            <person name="Hammon N."/>
            <person name="Israni S."/>
            <person name="Dalin E."/>
            <person name="Tice H."/>
            <person name="Pitluck S."/>
            <person name="Brettin T."/>
            <person name="Bruce D."/>
            <person name="Han C."/>
            <person name="Tapia R."/>
            <person name="Gilna P."/>
            <person name="Kiss H."/>
            <person name="Schmutz J."/>
            <person name="Larimer F."/>
            <person name="Land M."/>
            <person name="Hauser L."/>
            <person name="Kyrpides N."/>
            <person name="Lykidis A."/>
            <person name="Richardson P."/>
        </authorList>
    </citation>
    <scope>NUCLEOTIDE SEQUENCE [LARGE SCALE GENOMIC DNA]</scope>
    <source>
        <strain evidence="3">OS217 / ATCC BAA-1090 / DSM 15013</strain>
    </source>
</reference>
<dbReference type="STRING" id="318161.Sden_0710"/>
<feature type="signal peptide" evidence="1">
    <location>
        <begin position="1"/>
        <end position="20"/>
    </location>
</feature>
<protein>
    <submittedName>
        <fullName evidence="2">Uncharacterized protein</fullName>
    </submittedName>
</protein>
<evidence type="ECO:0000313" key="2">
    <source>
        <dbReference type="EMBL" id="ABE54000.1"/>
    </source>
</evidence>
<dbReference type="KEGG" id="sdn:Sden_0710"/>
<dbReference type="Proteomes" id="UP000001982">
    <property type="component" value="Chromosome"/>
</dbReference>
<evidence type="ECO:0000256" key="1">
    <source>
        <dbReference type="SAM" id="SignalP"/>
    </source>
</evidence>
<dbReference type="EMBL" id="CP000302">
    <property type="protein sequence ID" value="ABE54000.1"/>
    <property type="molecule type" value="Genomic_DNA"/>
</dbReference>
<evidence type="ECO:0000313" key="3">
    <source>
        <dbReference type="Proteomes" id="UP000001982"/>
    </source>
</evidence>
<accession>Q12RC6</accession>
<keyword evidence="1" id="KW-0732">Signal</keyword>
<feature type="chain" id="PRO_5004181625" evidence="1">
    <location>
        <begin position="21"/>
        <end position="328"/>
    </location>
</feature>
<organism evidence="2 3">
    <name type="scientific">Shewanella denitrificans (strain OS217 / ATCC BAA-1090 / DSM 15013)</name>
    <dbReference type="NCBI Taxonomy" id="318161"/>
    <lineage>
        <taxon>Bacteria</taxon>
        <taxon>Pseudomonadati</taxon>
        <taxon>Pseudomonadota</taxon>
        <taxon>Gammaproteobacteria</taxon>
        <taxon>Alteromonadales</taxon>
        <taxon>Shewanellaceae</taxon>
        <taxon>Shewanella</taxon>
    </lineage>
</organism>
<name>Q12RC6_SHEDO</name>
<dbReference type="AlphaFoldDB" id="Q12RC6"/>
<proteinExistence type="predicted"/>
<gene>
    <name evidence="2" type="ordered locus">Sden_0710</name>
</gene>
<dbReference type="eggNOG" id="ENOG502ZVC8">
    <property type="taxonomic scope" value="Bacteria"/>
</dbReference>
<keyword evidence="3" id="KW-1185">Reference proteome</keyword>